<dbReference type="Proteomes" id="UP000654471">
    <property type="component" value="Unassembled WGS sequence"/>
</dbReference>
<evidence type="ECO:0000256" key="1">
    <source>
        <dbReference type="SAM" id="MobiDB-lite"/>
    </source>
</evidence>
<name>A0ABQ2VHP7_9ACTN</name>
<gene>
    <name evidence="2" type="ORF">GCM10010211_55370</name>
</gene>
<protein>
    <submittedName>
        <fullName evidence="2">Uncharacterized protein</fullName>
    </submittedName>
</protein>
<organism evidence="2 3">
    <name type="scientific">Streptomyces albospinus</name>
    <dbReference type="NCBI Taxonomy" id="285515"/>
    <lineage>
        <taxon>Bacteria</taxon>
        <taxon>Bacillati</taxon>
        <taxon>Actinomycetota</taxon>
        <taxon>Actinomycetes</taxon>
        <taxon>Kitasatosporales</taxon>
        <taxon>Streptomycetaceae</taxon>
        <taxon>Streptomyces</taxon>
    </lineage>
</organism>
<proteinExistence type="predicted"/>
<sequence length="63" mass="6808">MLRDETLCDVVRITGAAIDVHPGGRNQLSGGRGIDRSSSQVRIPRRRGRLIAPLARAAGRSPF</sequence>
<evidence type="ECO:0000313" key="3">
    <source>
        <dbReference type="Proteomes" id="UP000654471"/>
    </source>
</evidence>
<comment type="caution">
    <text evidence="2">The sequence shown here is derived from an EMBL/GenBank/DDBJ whole genome shotgun (WGS) entry which is preliminary data.</text>
</comment>
<reference evidence="3" key="1">
    <citation type="journal article" date="2019" name="Int. J. Syst. Evol. Microbiol.">
        <title>The Global Catalogue of Microorganisms (GCM) 10K type strain sequencing project: providing services to taxonomists for standard genome sequencing and annotation.</title>
        <authorList>
            <consortium name="The Broad Institute Genomics Platform"/>
            <consortium name="The Broad Institute Genome Sequencing Center for Infectious Disease"/>
            <person name="Wu L."/>
            <person name="Ma J."/>
        </authorList>
    </citation>
    <scope>NUCLEOTIDE SEQUENCE [LARGE SCALE GENOMIC DNA]</scope>
    <source>
        <strain evidence="3">JCM 3399</strain>
    </source>
</reference>
<feature type="region of interest" description="Disordered" evidence="1">
    <location>
        <begin position="22"/>
        <end position="42"/>
    </location>
</feature>
<dbReference type="EMBL" id="BMRP01000022">
    <property type="protein sequence ID" value="GGU82309.1"/>
    <property type="molecule type" value="Genomic_DNA"/>
</dbReference>
<accession>A0ABQ2VHP7</accession>
<keyword evidence="3" id="KW-1185">Reference proteome</keyword>
<evidence type="ECO:0000313" key="2">
    <source>
        <dbReference type="EMBL" id="GGU82309.1"/>
    </source>
</evidence>